<accession>A0A9D1K0N5</accession>
<feature type="domain" description="Peptidase S26" evidence="10">
    <location>
        <begin position="26"/>
        <end position="184"/>
    </location>
</feature>
<keyword evidence="6 8" id="KW-0378">Hydrolase</keyword>
<protein>
    <recommendedName>
        <fullName evidence="4 8">Signal peptidase I</fullName>
        <ecNumber evidence="4 8">3.4.21.89</ecNumber>
    </recommendedName>
</protein>
<keyword evidence="8" id="KW-1133">Transmembrane helix</keyword>
<keyword evidence="5 8" id="KW-0645">Protease</keyword>
<evidence type="ECO:0000313" key="12">
    <source>
        <dbReference type="Proteomes" id="UP000824002"/>
    </source>
</evidence>
<dbReference type="PROSITE" id="PS00761">
    <property type="entry name" value="SPASE_I_3"/>
    <property type="match status" value="1"/>
</dbReference>
<proteinExistence type="inferred from homology"/>
<evidence type="ECO:0000256" key="7">
    <source>
        <dbReference type="PIRSR" id="PIRSR600223-1"/>
    </source>
</evidence>
<dbReference type="Pfam" id="PF10502">
    <property type="entry name" value="Peptidase_S26"/>
    <property type="match status" value="1"/>
</dbReference>
<dbReference type="InterPro" id="IPR036286">
    <property type="entry name" value="LexA/Signal_pep-like_sf"/>
</dbReference>
<evidence type="ECO:0000256" key="2">
    <source>
        <dbReference type="ARBA" id="ARBA00004401"/>
    </source>
</evidence>
<comment type="caution">
    <text evidence="11">The sequence shown here is derived from an EMBL/GenBank/DDBJ whole genome shotgun (WGS) entry which is preliminary data.</text>
</comment>
<keyword evidence="8" id="KW-0472">Membrane</keyword>
<dbReference type="PROSITE" id="PS00501">
    <property type="entry name" value="SPASE_I_1"/>
    <property type="match status" value="1"/>
</dbReference>
<comment type="similarity">
    <text evidence="3 9">Belongs to the peptidase S26 family.</text>
</comment>
<dbReference type="AlphaFoldDB" id="A0A9D1K0N5"/>
<evidence type="ECO:0000259" key="10">
    <source>
        <dbReference type="Pfam" id="PF10502"/>
    </source>
</evidence>
<evidence type="ECO:0000256" key="4">
    <source>
        <dbReference type="ARBA" id="ARBA00013208"/>
    </source>
</evidence>
<dbReference type="PROSITE" id="PS00760">
    <property type="entry name" value="SPASE_I_2"/>
    <property type="match status" value="1"/>
</dbReference>
<organism evidence="11 12">
    <name type="scientific">Candidatus Merdivicinus excrementipullorum</name>
    <dbReference type="NCBI Taxonomy" id="2840867"/>
    <lineage>
        <taxon>Bacteria</taxon>
        <taxon>Bacillati</taxon>
        <taxon>Bacillota</taxon>
        <taxon>Clostridia</taxon>
        <taxon>Eubacteriales</taxon>
        <taxon>Oscillospiraceae</taxon>
        <taxon>Oscillospiraceae incertae sedis</taxon>
        <taxon>Candidatus Merdivicinus</taxon>
    </lineage>
</organism>
<dbReference type="InterPro" id="IPR019757">
    <property type="entry name" value="Pept_S26A_signal_pept_1_Lys-AS"/>
</dbReference>
<dbReference type="InterPro" id="IPR000223">
    <property type="entry name" value="Pept_S26A_signal_pept_1"/>
</dbReference>
<dbReference type="Gene3D" id="2.10.109.10">
    <property type="entry name" value="Umud Fragment, subunit A"/>
    <property type="match status" value="1"/>
</dbReference>
<feature type="active site" evidence="7">
    <location>
        <position position="57"/>
    </location>
</feature>
<dbReference type="GO" id="GO:0005886">
    <property type="term" value="C:plasma membrane"/>
    <property type="evidence" value="ECO:0007669"/>
    <property type="project" value="UniProtKB-SubCell"/>
</dbReference>
<feature type="transmembrane region" description="Helical" evidence="8">
    <location>
        <begin position="29"/>
        <end position="48"/>
    </location>
</feature>
<dbReference type="NCBIfam" id="TIGR02227">
    <property type="entry name" value="sigpep_I_bact"/>
    <property type="match status" value="1"/>
</dbReference>
<sequence length="194" mass="21788">MAELEQVSDTQTEEPAKEPFNLKKELWEWAKAIFFAAVIVFIVFHFIIQVVTVKGSSMEPTLENQDRLVISNLFYTPETGDIVVLSDKTGLDEALIKRIIALPGQTVDINENGEVLVDGKVLSEPYIAELIDEDHRGNMDYPLTVPEGTVFVMGDNRNHSTDSRFLEVGFVEEGEILGRVIFRLLPLDKIGTVH</sequence>
<evidence type="ECO:0000256" key="9">
    <source>
        <dbReference type="RuleBase" id="RU362042"/>
    </source>
</evidence>
<gene>
    <name evidence="11" type="primary">lepB</name>
    <name evidence="11" type="ORF">IAB51_09140</name>
</gene>
<dbReference type="PRINTS" id="PR00727">
    <property type="entry name" value="LEADERPTASE"/>
</dbReference>
<dbReference type="GO" id="GO:0009003">
    <property type="term" value="F:signal peptidase activity"/>
    <property type="evidence" value="ECO:0007669"/>
    <property type="project" value="UniProtKB-EC"/>
</dbReference>
<dbReference type="InterPro" id="IPR019758">
    <property type="entry name" value="Pept_S26A_signal_pept_1_CS"/>
</dbReference>
<dbReference type="PANTHER" id="PTHR43390:SF1">
    <property type="entry name" value="CHLOROPLAST PROCESSING PEPTIDASE"/>
    <property type="match status" value="1"/>
</dbReference>
<dbReference type="EMBL" id="DVJP01000059">
    <property type="protein sequence ID" value="HIS76957.1"/>
    <property type="molecule type" value="Genomic_DNA"/>
</dbReference>
<dbReference type="InterPro" id="IPR019756">
    <property type="entry name" value="Pept_S26A_signal_pept_1_Ser-AS"/>
</dbReference>
<dbReference type="Proteomes" id="UP000824002">
    <property type="component" value="Unassembled WGS sequence"/>
</dbReference>
<comment type="subcellular location">
    <subcellularLocation>
        <location evidence="2">Cell membrane</location>
        <topology evidence="2">Single-pass type II membrane protein</topology>
    </subcellularLocation>
    <subcellularLocation>
        <location evidence="9">Membrane</location>
        <topology evidence="9">Single-pass type II membrane protein</topology>
    </subcellularLocation>
</comment>
<evidence type="ECO:0000313" key="11">
    <source>
        <dbReference type="EMBL" id="HIS76957.1"/>
    </source>
</evidence>
<evidence type="ECO:0000256" key="1">
    <source>
        <dbReference type="ARBA" id="ARBA00000677"/>
    </source>
</evidence>
<dbReference type="SUPFAM" id="SSF51306">
    <property type="entry name" value="LexA/Signal peptidase"/>
    <property type="match status" value="1"/>
</dbReference>
<evidence type="ECO:0000256" key="8">
    <source>
        <dbReference type="RuleBase" id="RU003993"/>
    </source>
</evidence>
<dbReference type="InterPro" id="IPR019533">
    <property type="entry name" value="Peptidase_S26"/>
</dbReference>
<feature type="active site" evidence="7">
    <location>
        <position position="97"/>
    </location>
</feature>
<evidence type="ECO:0000256" key="5">
    <source>
        <dbReference type="ARBA" id="ARBA00022670"/>
    </source>
</evidence>
<dbReference type="GO" id="GO:0004252">
    <property type="term" value="F:serine-type endopeptidase activity"/>
    <property type="evidence" value="ECO:0007669"/>
    <property type="project" value="InterPro"/>
</dbReference>
<evidence type="ECO:0000256" key="3">
    <source>
        <dbReference type="ARBA" id="ARBA00009370"/>
    </source>
</evidence>
<reference evidence="11" key="1">
    <citation type="submission" date="2020-10" db="EMBL/GenBank/DDBJ databases">
        <authorList>
            <person name="Gilroy R."/>
        </authorList>
    </citation>
    <scope>NUCLEOTIDE SEQUENCE</scope>
    <source>
        <strain evidence="11">CHK199-13235</strain>
    </source>
</reference>
<reference evidence="11" key="2">
    <citation type="journal article" date="2021" name="PeerJ">
        <title>Extensive microbial diversity within the chicken gut microbiome revealed by metagenomics and culture.</title>
        <authorList>
            <person name="Gilroy R."/>
            <person name="Ravi A."/>
            <person name="Getino M."/>
            <person name="Pursley I."/>
            <person name="Horton D.L."/>
            <person name="Alikhan N.F."/>
            <person name="Baker D."/>
            <person name="Gharbi K."/>
            <person name="Hall N."/>
            <person name="Watson M."/>
            <person name="Adriaenssens E.M."/>
            <person name="Foster-Nyarko E."/>
            <person name="Jarju S."/>
            <person name="Secka A."/>
            <person name="Antonio M."/>
            <person name="Oren A."/>
            <person name="Chaudhuri R.R."/>
            <person name="La Ragione R."/>
            <person name="Hildebrand F."/>
            <person name="Pallen M.J."/>
        </authorList>
    </citation>
    <scope>NUCLEOTIDE SEQUENCE</scope>
    <source>
        <strain evidence="11">CHK199-13235</strain>
    </source>
</reference>
<name>A0A9D1K0N5_9FIRM</name>
<dbReference type="EC" id="3.4.21.89" evidence="4 8"/>
<dbReference type="PANTHER" id="PTHR43390">
    <property type="entry name" value="SIGNAL PEPTIDASE I"/>
    <property type="match status" value="1"/>
</dbReference>
<comment type="catalytic activity">
    <reaction evidence="1 8">
        <text>Cleavage of hydrophobic, N-terminal signal or leader sequences from secreted and periplasmic proteins.</text>
        <dbReference type="EC" id="3.4.21.89"/>
    </reaction>
</comment>
<keyword evidence="8" id="KW-0812">Transmembrane</keyword>
<evidence type="ECO:0000256" key="6">
    <source>
        <dbReference type="ARBA" id="ARBA00022801"/>
    </source>
</evidence>
<dbReference type="GO" id="GO:0006465">
    <property type="term" value="P:signal peptide processing"/>
    <property type="evidence" value="ECO:0007669"/>
    <property type="project" value="InterPro"/>
</dbReference>
<dbReference type="CDD" id="cd06530">
    <property type="entry name" value="S26_SPase_I"/>
    <property type="match status" value="1"/>
</dbReference>